<dbReference type="Pfam" id="PF08546">
    <property type="entry name" value="ApbA_C"/>
    <property type="match status" value="1"/>
</dbReference>
<gene>
    <name evidence="9" type="ORF">QOZ94_004149</name>
</gene>
<protein>
    <recommendedName>
        <fullName evidence="3">2-dehydropantoate 2-reductase</fullName>
        <ecNumber evidence="2">1.1.1.169</ecNumber>
    </recommendedName>
    <alternativeName>
        <fullName evidence="5">Ketopantoate reductase</fullName>
    </alternativeName>
</protein>
<dbReference type="Gene3D" id="3.40.50.720">
    <property type="entry name" value="NAD(P)-binding Rossmann-like Domain"/>
    <property type="match status" value="1"/>
</dbReference>
<dbReference type="InterPro" id="IPR013328">
    <property type="entry name" value="6PGD_dom2"/>
</dbReference>
<dbReference type="InterPro" id="IPR008927">
    <property type="entry name" value="6-PGluconate_DH-like_C_sf"/>
</dbReference>
<evidence type="ECO:0000256" key="2">
    <source>
        <dbReference type="ARBA" id="ARBA00013014"/>
    </source>
</evidence>
<feature type="domain" description="Ketopantoate reductase C-terminal" evidence="8">
    <location>
        <begin position="206"/>
        <end position="320"/>
    </location>
</feature>
<name>A0ABU0LJK6_XANAG</name>
<accession>A0ABU0LJK6</accession>
<evidence type="ECO:0000256" key="3">
    <source>
        <dbReference type="ARBA" id="ARBA00019465"/>
    </source>
</evidence>
<dbReference type="InterPro" id="IPR051402">
    <property type="entry name" value="KPR-Related"/>
</dbReference>
<organism evidence="9 10">
    <name type="scientific">Xanthobacter agilis</name>
    <dbReference type="NCBI Taxonomy" id="47492"/>
    <lineage>
        <taxon>Bacteria</taxon>
        <taxon>Pseudomonadati</taxon>
        <taxon>Pseudomonadota</taxon>
        <taxon>Alphaproteobacteria</taxon>
        <taxon>Hyphomicrobiales</taxon>
        <taxon>Xanthobacteraceae</taxon>
        <taxon>Xanthobacter</taxon>
    </lineage>
</organism>
<dbReference type="Proteomes" id="UP001241747">
    <property type="component" value="Unassembled WGS sequence"/>
</dbReference>
<evidence type="ECO:0000313" key="10">
    <source>
        <dbReference type="Proteomes" id="UP001241747"/>
    </source>
</evidence>
<dbReference type="GO" id="GO:0008677">
    <property type="term" value="F:2-dehydropantoate 2-reductase activity"/>
    <property type="evidence" value="ECO:0007669"/>
    <property type="project" value="UniProtKB-EC"/>
</dbReference>
<dbReference type="EC" id="1.1.1.169" evidence="2"/>
<evidence type="ECO:0000313" key="9">
    <source>
        <dbReference type="EMBL" id="MDQ0507326.1"/>
    </source>
</evidence>
<reference evidence="9 10" key="1">
    <citation type="submission" date="2023-07" db="EMBL/GenBank/DDBJ databases">
        <title>Genomic Encyclopedia of Type Strains, Phase IV (KMG-IV): sequencing the most valuable type-strain genomes for metagenomic binning, comparative biology and taxonomic classification.</title>
        <authorList>
            <person name="Goeker M."/>
        </authorList>
    </citation>
    <scope>NUCLEOTIDE SEQUENCE [LARGE SCALE GENOMIC DNA]</scope>
    <source>
        <strain evidence="9 10">DSM 3770</strain>
    </source>
</reference>
<evidence type="ECO:0000256" key="1">
    <source>
        <dbReference type="ARBA" id="ARBA00004994"/>
    </source>
</evidence>
<dbReference type="SUPFAM" id="SSF51735">
    <property type="entry name" value="NAD(P)-binding Rossmann-fold domains"/>
    <property type="match status" value="1"/>
</dbReference>
<dbReference type="InterPro" id="IPR036291">
    <property type="entry name" value="NAD(P)-bd_dom_sf"/>
</dbReference>
<dbReference type="InterPro" id="IPR013752">
    <property type="entry name" value="KPA_reductase"/>
</dbReference>
<keyword evidence="10" id="KW-1185">Reference proteome</keyword>
<dbReference type="EMBL" id="JAUSVY010000016">
    <property type="protein sequence ID" value="MDQ0507326.1"/>
    <property type="molecule type" value="Genomic_DNA"/>
</dbReference>
<comment type="caution">
    <text evidence="9">The sequence shown here is derived from an EMBL/GenBank/DDBJ whole genome shotgun (WGS) entry which is preliminary data.</text>
</comment>
<evidence type="ECO:0000259" key="8">
    <source>
        <dbReference type="Pfam" id="PF08546"/>
    </source>
</evidence>
<proteinExistence type="predicted"/>
<sequence length="340" mass="34964">MTGVAQRDPSPARICVAGAGAIGLVLAARLAMAGNAVTVVARGSTLAALRAEGIVLGDREGSRLVPVLAASKPEWQPQDVVILAAKAQDLPAIAALARPAIGPATMVVPAVNGIPWWYFEGTGGADDGRVIEAVDPGGRLQALLPAAQLVGTATYITSERTAPNAALTFNPLRMTVGPVTPAARSGAARVAGLLQSAGIATQLVDDIRTAVWAKVIRNLSTNPLSVVAGATLREIFADPLLAPLARATIEEARAVAAAYGATVSMDADEVVKLGDVRTSMLQDYERGRPLELAAIGDAVVELARHKGMGMAHTCDILALARFRMAKAQALAGNPPPLPQP</sequence>
<keyword evidence="9" id="KW-0560">Oxidoreductase</keyword>
<evidence type="ECO:0000256" key="5">
    <source>
        <dbReference type="ARBA" id="ARBA00032024"/>
    </source>
</evidence>
<evidence type="ECO:0000256" key="4">
    <source>
        <dbReference type="ARBA" id="ARBA00022655"/>
    </source>
</evidence>
<dbReference type="Pfam" id="PF02558">
    <property type="entry name" value="ApbA"/>
    <property type="match status" value="1"/>
</dbReference>
<dbReference type="RefSeq" id="WP_237347430.1">
    <property type="nucleotide sequence ID" value="NZ_JABWGX010000035.1"/>
</dbReference>
<evidence type="ECO:0000256" key="6">
    <source>
        <dbReference type="ARBA" id="ARBA00048793"/>
    </source>
</evidence>
<keyword evidence="4" id="KW-0566">Pantothenate biosynthesis</keyword>
<dbReference type="Gene3D" id="1.10.1040.10">
    <property type="entry name" value="N-(1-d-carboxylethyl)-l-norvaline Dehydrogenase, domain 2"/>
    <property type="match status" value="1"/>
</dbReference>
<dbReference type="NCBIfam" id="NF005089">
    <property type="entry name" value="PRK06522.1-4"/>
    <property type="match status" value="1"/>
</dbReference>
<dbReference type="SUPFAM" id="SSF48179">
    <property type="entry name" value="6-phosphogluconate dehydrogenase C-terminal domain-like"/>
    <property type="match status" value="1"/>
</dbReference>
<evidence type="ECO:0000259" key="7">
    <source>
        <dbReference type="Pfam" id="PF02558"/>
    </source>
</evidence>
<comment type="pathway">
    <text evidence="1">Cofactor biosynthesis; (R)-pantothenate biosynthesis; (R)-pantoate from 3-methyl-2-oxobutanoate: step 2/2.</text>
</comment>
<comment type="catalytic activity">
    <reaction evidence="6">
        <text>(R)-pantoate + NADP(+) = 2-dehydropantoate + NADPH + H(+)</text>
        <dbReference type="Rhea" id="RHEA:16233"/>
        <dbReference type="ChEBI" id="CHEBI:11561"/>
        <dbReference type="ChEBI" id="CHEBI:15378"/>
        <dbReference type="ChEBI" id="CHEBI:15980"/>
        <dbReference type="ChEBI" id="CHEBI:57783"/>
        <dbReference type="ChEBI" id="CHEBI:58349"/>
        <dbReference type="EC" id="1.1.1.169"/>
    </reaction>
</comment>
<dbReference type="InterPro" id="IPR013332">
    <property type="entry name" value="KPR_N"/>
</dbReference>
<feature type="domain" description="Ketopantoate reductase N-terminal" evidence="7">
    <location>
        <begin position="14"/>
        <end position="114"/>
    </location>
</feature>
<dbReference type="PANTHER" id="PTHR21708:SF45">
    <property type="entry name" value="2-DEHYDROPANTOATE 2-REDUCTASE"/>
    <property type="match status" value="1"/>
</dbReference>
<dbReference type="PANTHER" id="PTHR21708">
    <property type="entry name" value="PROBABLE 2-DEHYDROPANTOATE 2-REDUCTASE"/>
    <property type="match status" value="1"/>
</dbReference>